<comment type="caution">
    <text evidence="1">The sequence shown here is derived from an EMBL/GenBank/DDBJ whole genome shotgun (WGS) entry which is preliminary data.</text>
</comment>
<proteinExistence type="predicted"/>
<sequence length="815" mass="90184">MRLPFFERNAEPPSNRHEQIIPEKSANIFDRLTFGWVFPVLKTGYSRSLEEEDVWRIAEAQQCQNVSDELEKNYYSRCPPSLRPRHLLGDSQEEAERMAGKEQGEKLEGHPATQRPRTVPLPTGGPVATIEASSSVEKAIDIPAERNSKSSRGEAEQSHQKSVASKIRSIRILDTWATRRKATKLKQGKLLVEADKNGVDRYYDASLTMALFRSTWKRLLFAIFLSACNSVLSTTSSLLTKCVISHVTERYDWTKIQDTNRMSEGLVTPRAVGYGIGLAFGLAVMQMTSALFFDHSFAQSADCGIMMRSAVVNQIARKSLRMSLKSRTEYTNGKQISAVVTDSNYVEKAYPSVVQAIIDPLTIVIGFVLLILNLGPSALVGVGILVLSSPILAILFKSLMSSRRQQLKIVDQRIRLITGMLSGIRQLKLYAYETYFGQRILAYREKELARLRRRKRDRAVLDMVTTLIPTLAAVLSFVTYSLAGNNLDTAVIFASMQLFNVIRGPIQGLPMSITTLADAHVAVVRLSNILVAEDRPQESAIDFLQRNAIECKGEFVYETLSPPEDHVRRQGKPFSTKTADVPASSMTESVSQEATTPTQMPFQLKNIKVAIPRGSFCCVMGKVGSGKSALLQALVGEMRQTRGHVRFGGSTSLVTQTPWIQSATFEDNILFGRELVTLRLESVIQACALQPDLDTMANGLKTEIGENGVNLSGGQKSRVALARAAYSDADILLMDDPLSALDSHGKVLVTHDLEVARYADLVLVMHEGEIVQQGSYEKLSNELGLFQTLVTEYGNVNRNAAPSQNQAETPAERLK</sequence>
<dbReference type="EMBL" id="JASBWS010000061">
    <property type="protein sequence ID" value="KAJ9102924.1"/>
    <property type="molecule type" value="Genomic_DNA"/>
</dbReference>
<evidence type="ECO:0000313" key="1">
    <source>
        <dbReference type="EMBL" id="KAJ9102924.1"/>
    </source>
</evidence>
<gene>
    <name evidence="1" type="ORF">QFC20_004890</name>
</gene>
<evidence type="ECO:0000313" key="2">
    <source>
        <dbReference type="Proteomes" id="UP001230649"/>
    </source>
</evidence>
<name>A0ACC2VU00_9TREE</name>
<dbReference type="Proteomes" id="UP001230649">
    <property type="component" value="Unassembled WGS sequence"/>
</dbReference>
<organism evidence="1 2">
    <name type="scientific">Naganishia adeliensis</name>
    <dbReference type="NCBI Taxonomy" id="92952"/>
    <lineage>
        <taxon>Eukaryota</taxon>
        <taxon>Fungi</taxon>
        <taxon>Dikarya</taxon>
        <taxon>Basidiomycota</taxon>
        <taxon>Agaricomycotina</taxon>
        <taxon>Tremellomycetes</taxon>
        <taxon>Filobasidiales</taxon>
        <taxon>Filobasidiaceae</taxon>
        <taxon>Naganishia</taxon>
    </lineage>
</organism>
<accession>A0ACC2VU00</accession>
<keyword evidence="2" id="KW-1185">Reference proteome</keyword>
<protein>
    <submittedName>
        <fullName evidence="1">Uncharacterized protein</fullName>
    </submittedName>
</protein>
<reference evidence="1" key="1">
    <citation type="submission" date="2023-04" db="EMBL/GenBank/DDBJ databases">
        <title>Draft Genome sequencing of Naganishia species isolated from polar environments using Oxford Nanopore Technology.</title>
        <authorList>
            <person name="Leo P."/>
            <person name="Venkateswaran K."/>
        </authorList>
    </citation>
    <scope>NUCLEOTIDE SEQUENCE</scope>
    <source>
        <strain evidence="1">MNA-CCFEE 5262</strain>
    </source>
</reference>